<dbReference type="EMBL" id="MFGO01000008">
    <property type="protein sequence ID" value="OGF41586.1"/>
    <property type="molecule type" value="Genomic_DNA"/>
</dbReference>
<evidence type="ECO:0008006" key="3">
    <source>
        <dbReference type="Google" id="ProtNLM"/>
    </source>
</evidence>
<name>A0A1F5TRH4_9BACT</name>
<organism evidence="1 2">
    <name type="scientific">Candidatus Falkowbacteria bacterium RIFOXYD2_FULL_34_120</name>
    <dbReference type="NCBI Taxonomy" id="1798007"/>
    <lineage>
        <taxon>Bacteria</taxon>
        <taxon>Candidatus Falkowiibacteriota</taxon>
    </lineage>
</organism>
<proteinExistence type="predicted"/>
<evidence type="ECO:0000313" key="2">
    <source>
        <dbReference type="Proteomes" id="UP000177579"/>
    </source>
</evidence>
<sequence>MIIKNLDDEYLVGKMVGGTNEYRLYICQKKDEEKQCLLQIAADASCNGALDRSAFILKLLKIKAREIEEEYAQVKKDPKNMLNYDLGFPNLTEIFICKKQGNRKINILSFKNIDDVTKIVPILNITKKDKLRADLRSSAWIMGKLLKLLVFIHSEGFSVELINGNNILIEPDKHYIMIFDWSKAKTHTIVPTEIKRREISQMAQAIIQLLGGNHKTNTIPDDGEEAYTSYTQKILQLAHGAESKAERAHRNFYNLIDQLWKREYYPFTTKPLNQ</sequence>
<dbReference type="AlphaFoldDB" id="A0A1F5TRH4"/>
<gene>
    <name evidence="1" type="ORF">A2531_02770</name>
</gene>
<evidence type="ECO:0000313" key="1">
    <source>
        <dbReference type="EMBL" id="OGF41586.1"/>
    </source>
</evidence>
<comment type="caution">
    <text evidence="1">The sequence shown here is derived from an EMBL/GenBank/DDBJ whole genome shotgun (WGS) entry which is preliminary data.</text>
</comment>
<protein>
    <recommendedName>
        <fullName evidence="3">Protein kinase domain-containing protein</fullName>
    </recommendedName>
</protein>
<reference evidence="1 2" key="1">
    <citation type="journal article" date="2016" name="Nat. Commun.">
        <title>Thousands of microbial genomes shed light on interconnected biogeochemical processes in an aquifer system.</title>
        <authorList>
            <person name="Anantharaman K."/>
            <person name="Brown C.T."/>
            <person name="Hug L.A."/>
            <person name="Sharon I."/>
            <person name="Castelle C.J."/>
            <person name="Probst A.J."/>
            <person name="Thomas B.C."/>
            <person name="Singh A."/>
            <person name="Wilkins M.J."/>
            <person name="Karaoz U."/>
            <person name="Brodie E.L."/>
            <person name="Williams K.H."/>
            <person name="Hubbard S.S."/>
            <person name="Banfield J.F."/>
        </authorList>
    </citation>
    <scope>NUCLEOTIDE SEQUENCE [LARGE SCALE GENOMIC DNA]</scope>
</reference>
<dbReference type="InterPro" id="IPR011009">
    <property type="entry name" value="Kinase-like_dom_sf"/>
</dbReference>
<dbReference type="SUPFAM" id="SSF56112">
    <property type="entry name" value="Protein kinase-like (PK-like)"/>
    <property type="match status" value="1"/>
</dbReference>
<accession>A0A1F5TRH4</accession>
<dbReference type="Proteomes" id="UP000177579">
    <property type="component" value="Unassembled WGS sequence"/>
</dbReference>